<evidence type="ECO:0000256" key="1">
    <source>
        <dbReference type="SAM" id="MobiDB-lite"/>
    </source>
</evidence>
<name>A0A6J4P6R7_9ACTN</name>
<feature type="non-terminal residue" evidence="2">
    <location>
        <position position="38"/>
    </location>
</feature>
<gene>
    <name evidence="2" type="ORF">AVDCRST_MAG03-1655</name>
</gene>
<protein>
    <submittedName>
        <fullName evidence="2">Uncharacterized protein</fullName>
    </submittedName>
</protein>
<accession>A0A6J4P6R7</accession>
<organism evidence="2">
    <name type="scientific">uncultured Rubrobacteraceae bacterium</name>
    <dbReference type="NCBI Taxonomy" id="349277"/>
    <lineage>
        <taxon>Bacteria</taxon>
        <taxon>Bacillati</taxon>
        <taxon>Actinomycetota</taxon>
        <taxon>Rubrobacteria</taxon>
        <taxon>Rubrobacterales</taxon>
        <taxon>Rubrobacteraceae</taxon>
        <taxon>environmental samples</taxon>
    </lineage>
</organism>
<feature type="compositionally biased region" description="Basic and acidic residues" evidence="1">
    <location>
        <begin position="19"/>
        <end position="38"/>
    </location>
</feature>
<sequence length="38" mass="4109">ARVPAGRPGGVVHPGFEARGQRRAGEPSREERTIRAQV</sequence>
<proteinExistence type="predicted"/>
<feature type="non-terminal residue" evidence="2">
    <location>
        <position position="1"/>
    </location>
</feature>
<evidence type="ECO:0000313" key="2">
    <source>
        <dbReference type="EMBL" id="CAA9407849.1"/>
    </source>
</evidence>
<dbReference type="EMBL" id="CADCUT010000106">
    <property type="protein sequence ID" value="CAA9407849.1"/>
    <property type="molecule type" value="Genomic_DNA"/>
</dbReference>
<dbReference type="AlphaFoldDB" id="A0A6J4P6R7"/>
<feature type="region of interest" description="Disordered" evidence="1">
    <location>
        <begin position="1"/>
        <end position="38"/>
    </location>
</feature>
<reference evidence="2" key="1">
    <citation type="submission" date="2020-02" db="EMBL/GenBank/DDBJ databases">
        <authorList>
            <person name="Meier V. D."/>
        </authorList>
    </citation>
    <scope>NUCLEOTIDE SEQUENCE</scope>
    <source>
        <strain evidence="2">AVDCRST_MAG03</strain>
    </source>
</reference>